<evidence type="ECO:0000256" key="1">
    <source>
        <dbReference type="SAM" id="Phobius"/>
    </source>
</evidence>
<proteinExistence type="predicted"/>
<protein>
    <recommendedName>
        <fullName evidence="4">G-protein coupled receptors family 1 profile domain-containing protein</fullName>
    </recommendedName>
</protein>
<accession>A0A2G5TAF4</accession>
<comment type="caution">
    <text evidence="2">The sequence shown here is derived from an EMBL/GenBank/DDBJ whole genome shotgun (WGS) entry which is preliminary data.</text>
</comment>
<sequence>MLYASLLAYLVPVHYSFVTTDIALVLLSDKSLPPIFIRFLIAVFYGFFGATQSVYAVHFIYRYLVVNKHHLIESFDSWKIVIWLLVPVIVGASWVLTELFLCGPDKQIIELSREEILKSFGKPIEHFEFLGGTMYDVMKDGTITSHYKFLGAAVFMSVTVNASFAIIIFCAIKCYSYIDEIIETSSTTSSKTRAIQKQLFYALVCTILIPVLVLDIPVTSLLILNLANTGIGAKSAYLSFIMTFYPVIDPLPNFLIIEPYRKAVLGTFIRKTNVVQSVPMSMLPSKI</sequence>
<organism evidence="2 3">
    <name type="scientific">Caenorhabditis nigoni</name>
    <dbReference type="NCBI Taxonomy" id="1611254"/>
    <lineage>
        <taxon>Eukaryota</taxon>
        <taxon>Metazoa</taxon>
        <taxon>Ecdysozoa</taxon>
        <taxon>Nematoda</taxon>
        <taxon>Chromadorea</taxon>
        <taxon>Rhabditida</taxon>
        <taxon>Rhabditina</taxon>
        <taxon>Rhabditomorpha</taxon>
        <taxon>Rhabditoidea</taxon>
        <taxon>Rhabditidae</taxon>
        <taxon>Peloderinae</taxon>
        <taxon>Caenorhabditis</taxon>
    </lineage>
</organism>
<dbReference type="InterPro" id="IPR019428">
    <property type="entry name" value="7TM_GPCR_serpentine_rcpt_Str"/>
</dbReference>
<reference evidence="3" key="1">
    <citation type="submission" date="2017-10" db="EMBL/GenBank/DDBJ databases">
        <title>Rapid genome shrinkage in a self-fertile nematode reveals novel sperm competition proteins.</title>
        <authorList>
            <person name="Yin D."/>
            <person name="Schwarz E.M."/>
            <person name="Thomas C.G."/>
            <person name="Felde R.L."/>
            <person name="Korf I.F."/>
            <person name="Cutter A.D."/>
            <person name="Schartner C.M."/>
            <person name="Ralston E.J."/>
            <person name="Meyer B.J."/>
            <person name="Haag E.S."/>
        </authorList>
    </citation>
    <scope>NUCLEOTIDE SEQUENCE [LARGE SCALE GENOMIC DNA]</scope>
    <source>
        <strain evidence="3">JU1422</strain>
    </source>
</reference>
<keyword evidence="1" id="KW-0472">Membrane</keyword>
<feature type="transmembrane region" description="Helical" evidence="1">
    <location>
        <begin position="39"/>
        <end position="61"/>
    </location>
</feature>
<keyword evidence="1" id="KW-1133">Transmembrane helix</keyword>
<dbReference type="OrthoDB" id="10427176at2759"/>
<dbReference type="GO" id="GO:0038022">
    <property type="term" value="F:G protein-coupled olfactory receptor activity"/>
    <property type="evidence" value="ECO:0007669"/>
    <property type="project" value="TreeGrafter"/>
</dbReference>
<gene>
    <name evidence="2" type="primary">Cnig_chr_V.g17590</name>
    <name evidence="2" type="ORF">B9Z55_017590</name>
</gene>
<keyword evidence="3" id="KW-1185">Reference proteome</keyword>
<dbReference type="GO" id="GO:0005886">
    <property type="term" value="C:plasma membrane"/>
    <property type="evidence" value="ECO:0007669"/>
    <property type="project" value="TreeGrafter"/>
</dbReference>
<dbReference type="GO" id="GO:0042048">
    <property type="term" value="P:olfactory behavior"/>
    <property type="evidence" value="ECO:0007669"/>
    <property type="project" value="TreeGrafter"/>
</dbReference>
<dbReference type="AlphaFoldDB" id="A0A2G5TAF4"/>
<feature type="transmembrane region" description="Helical" evidence="1">
    <location>
        <begin position="6"/>
        <end position="27"/>
    </location>
</feature>
<feature type="transmembrane region" description="Helical" evidence="1">
    <location>
        <begin position="198"/>
        <end position="224"/>
    </location>
</feature>
<feature type="transmembrane region" description="Helical" evidence="1">
    <location>
        <begin position="236"/>
        <end position="257"/>
    </location>
</feature>
<dbReference type="SUPFAM" id="SSF81321">
    <property type="entry name" value="Family A G protein-coupled receptor-like"/>
    <property type="match status" value="1"/>
</dbReference>
<dbReference type="PANTHER" id="PTHR22943:SF89">
    <property type="entry name" value="SEVEN TM RECEPTOR"/>
    <property type="match status" value="1"/>
</dbReference>
<evidence type="ECO:0000313" key="2">
    <source>
        <dbReference type="EMBL" id="PIC24159.1"/>
    </source>
</evidence>
<name>A0A2G5TAF4_9PELO</name>
<dbReference type="STRING" id="1611254.A0A2G5TAF4"/>
<dbReference type="Proteomes" id="UP000230233">
    <property type="component" value="Chromosome V"/>
</dbReference>
<dbReference type="EMBL" id="PDUG01000005">
    <property type="protein sequence ID" value="PIC24159.1"/>
    <property type="molecule type" value="Genomic_DNA"/>
</dbReference>
<feature type="transmembrane region" description="Helical" evidence="1">
    <location>
        <begin position="149"/>
        <end position="178"/>
    </location>
</feature>
<feature type="transmembrane region" description="Helical" evidence="1">
    <location>
        <begin position="81"/>
        <end position="103"/>
    </location>
</feature>
<dbReference type="Pfam" id="PF10326">
    <property type="entry name" value="7TM_GPCR_Str"/>
    <property type="match status" value="1"/>
</dbReference>
<evidence type="ECO:0008006" key="4">
    <source>
        <dbReference type="Google" id="ProtNLM"/>
    </source>
</evidence>
<keyword evidence="1" id="KW-0812">Transmembrane</keyword>
<evidence type="ECO:0000313" key="3">
    <source>
        <dbReference type="Proteomes" id="UP000230233"/>
    </source>
</evidence>
<dbReference type="PANTHER" id="PTHR22943">
    <property type="entry name" value="7-TRANSMEMBRANE DOMAIN RECEPTOR C.ELEGANS"/>
    <property type="match status" value="1"/>
</dbReference>